<dbReference type="GO" id="GO:0003677">
    <property type="term" value="F:DNA binding"/>
    <property type="evidence" value="ECO:0007669"/>
    <property type="project" value="InterPro"/>
</dbReference>
<dbReference type="InterPro" id="IPR006120">
    <property type="entry name" value="Resolvase_HTH_dom"/>
</dbReference>
<feature type="domain" description="Resolvase HTH" evidence="1">
    <location>
        <begin position="20"/>
        <end position="47"/>
    </location>
</feature>
<name>A0AAE4FM86_CLOSG</name>
<dbReference type="RefSeq" id="WP_310943852.1">
    <property type="nucleotide sequence ID" value="NZ_JARUIS010000017.1"/>
</dbReference>
<evidence type="ECO:0000313" key="3">
    <source>
        <dbReference type="Proteomes" id="UP001182303"/>
    </source>
</evidence>
<dbReference type="Gene3D" id="1.10.10.60">
    <property type="entry name" value="Homeodomain-like"/>
    <property type="match status" value="1"/>
</dbReference>
<dbReference type="Pfam" id="PF02796">
    <property type="entry name" value="HTH_7"/>
    <property type="match status" value="1"/>
</dbReference>
<evidence type="ECO:0000259" key="1">
    <source>
        <dbReference type="Pfam" id="PF02796"/>
    </source>
</evidence>
<sequence length="147" mass="16855">MCSCQGGECMAYDVLTVKQSDMVTMLIEGHSITDIAKKLNVTRNTIYAWMNKDNVKAELDRRKRELATQGNQIILKDLTTYIGNIKELANDNSDKRVSLAANQYLLNRIYGNPANILEDNTEDNNDNLDTNVLEEELNKFKRIRRIK</sequence>
<reference evidence="2" key="1">
    <citation type="submission" date="2023-04" db="EMBL/GenBank/DDBJ databases">
        <title>Assessment of the microbiological origin of a defect in Grana Padano cheese.</title>
        <authorList>
            <person name="Zago M."/>
            <person name="Rossetti L."/>
            <person name="Bonvini B."/>
            <person name="Carminati D."/>
            <person name="Giraffa G."/>
        </authorList>
    </citation>
    <scope>NUCLEOTIDE SEQUENCE</scope>
    <source>
        <strain evidence="2">4990</strain>
    </source>
</reference>
<evidence type="ECO:0000313" key="2">
    <source>
        <dbReference type="EMBL" id="MDS1004172.1"/>
    </source>
</evidence>
<dbReference type="AlphaFoldDB" id="A0AAE4FM86"/>
<gene>
    <name evidence="2" type="ORF">P9J83_11790</name>
</gene>
<protein>
    <submittedName>
        <fullName evidence="2">Helix-turn-helix domain-containing protein</fullName>
    </submittedName>
</protein>
<comment type="caution">
    <text evidence="2">The sequence shown here is derived from an EMBL/GenBank/DDBJ whole genome shotgun (WGS) entry which is preliminary data.</text>
</comment>
<dbReference type="Proteomes" id="UP001182303">
    <property type="component" value="Unassembled WGS sequence"/>
</dbReference>
<dbReference type="EMBL" id="JARUIS010000017">
    <property type="protein sequence ID" value="MDS1004172.1"/>
    <property type="molecule type" value="Genomic_DNA"/>
</dbReference>
<proteinExistence type="predicted"/>
<dbReference type="SUPFAM" id="SSF46689">
    <property type="entry name" value="Homeodomain-like"/>
    <property type="match status" value="1"/>
</dbReference>
<accession>A0AAE4FM86</accession>
<dbReference type="InterPro" id="IPR009057">
    <property type="entry name" value="Homeodomain-like_sf"/>
</dbReference>
<organism evidence="2 3">
    <name type="scientific">Clostridium sporogenes</name>
    <dbReference type="NCBI Taxonomy" id="1509"/>
    <lineage>
        <taxon>Bacteria</taxon>
        <taxon>Bacillati</taxon>
        <taxon>Bacillota</taxon>
        <taxon>Clostridia</taxon>
        <taxon>Eubacteriales</taxon>
        <taxon>Clostridiaceae</taxon>
        <taxon>Clostridium</taxon>
    </lineage>
</organism>
<dbReference type="GO" id="GO:0000150">
    <property type="term" value="F:DNA strand exchange activity"/>
    <property type="evidence" value="ECO:0007669"/>
    <property type="project" value="InterPro"/>
</dbReference>